<comment type="caution">
    <text evidence="2">The sequence shown here is derived from an EMBL/GenBank/DDBJ whole genome shotgun (WGS) entry which is preliminary data.</text>
</comment>
<dbReference type="AlphaFoldDB" id="A0AAD8Y469"/>
<evidence type="ECO:0000256" key="1">
    <source>
        <dbReference type="SAM" id="Phobius"/>
    </source>
</evidence>
<protein>
    <submittedName>
        <fullName evidence="2">Uncharacterized protein</fullName>
    </submittedName>
</protein>
<feature type="transmembrane region" description="Helical" evidence="1">
    <location>
        <begin position="27"/>
        <end position="49"/>
    </location>
</feature>
<dbReference type="Proteomes" id="UP001224775">
    <property type="component" value="Unassembled WGS sequence"/>
</dbReference>
<feature type="transmembrane region" description="Helical" evidence="1">
    <location>
        <begin position="76"/>
        <end position="96"/>
    </location>
</feature>
<keyword evidence="3" id="KW-1185">Reference proteome</keyword>
<organism evidence="2 3">
    <name type="scientific">Skeletonema marinoi</name>
    <dbReference type="NCBI Taxonomy" id="267567"/>
    <lineage>
        <taxon>Eukaryota</taxon>
        <taxon>Sar</taxon>
        <taxon>Stramenopiles</taxon>
        <taxon>Ochrophyta</taxon>
        <taxon>Bacillariophyta</taxon>
        <taxon>Coscinodiscophyceae</taxon>
        <taxon>Thalassiosirophycidae</taxon>
        <taxon>Thalassiosirales</taxon>
        <taxon>Skeletonemataceae</taxon>
        <taxon>Skeletonema</taxon>
        <taxon>Skeletonema marinoi-dohrnii complex</taxon>
    </lineage>
</organism>
<evidence type="ECO:0000313" key="2">
    <source>
        <dbReference type="EMBL" id="KAK1739157.1"/>
    </source>
</evidence>
<proteinExistence type="predicted"/>
<sequence length="102" mass="11127">MLFLYMLRSAPFETHDLDTDKRYGLTLIIHMAKVVISMMFNAIVVGILIDSLGPDGSFVSSFLSHDDVLIDNLGKILVNMLAVTAAGICLLVCCLVPEEPLS</sequence>
<dbReference type="EMBL" id="JATAAI010000019">
    <property type="protein sequence ID" value="KAK1739157.1"/>
    <property type="molecule type" value="Genomic_DNA"/>
</dbReference>
<keyword evidence="1" id="KW-0812">Transmembrane</keyword>
<reference evidence="2" key="1">
    <citation type="submission" date="2023-06" db="EMBL/GenBank/DDBJ databases">
        <title>Survivors Of The Sea: Transcriptome response of Skeletonema marinoi to long-term dormancy.</title>
        <authorList>
            <person name="Pinder M.I.M."/>
            <person name="Kourtchenko O."/>
            <person name="Robertson E.K."/>
            <person name="Larsson T."/>
            <person name="Maumus F."/>
            <person name="Osuna-Cruz C.M."/>
            <person name="Vancaester E."/>
            <person name="Stenow R."/>
            <person name="Vandepoele K."/>
            <person name="Ploug H."/>
            <person name="Bruchert V."/>
            <person name="Godhe A."/>
            <person name="Topel M."/>
        </authorList>
    </citation>
    <scope>NUCLEOTIDE SEQUENCE</scope>
    <source>
        <strain evidence="2">R05AC</strain>
    </source>
</reference>
<name>A0AAD8Y469_9STRA</name>
<gene>
    <name evidence="2" type="ORF">QTG54_010473</name>
</gene>
<accession>A0AAD8Y469</accession>
<evidence type="ECO:0000313" key="3">
    <source>
        <dbReference type="Proteomes" id="UP001224775"/>
    </source>
</evidence>
<keyword evidence="1" id="KW-0472">Membrane</keyword>
<keyword evidence="1" id="KW-1133">Transmembrane helix</keyword>